<comment type="subcellular location">
    <subcellularLocation>
        <location evidence="1">Cell membrane</location>
        <topology evidence="1">Peripheral membrane protein</topology>
    </subcellularLocation>
</comment>
<dbReference type="GeneID" id="57043653"/>
<dbReference type="EMBL" id="AP018492">
    <property type="protein sequence ID" value="BBC61216.1"/>
    <property type="molecule type" value="Genomic_DNA"/>
</dbReference>
<dbReference type="Pfam" id="PF04464">
    <property type="entry name" value="Glyphos_transf"/>
    <property type="match status" value="1"/>
</dbReference>
<evidence type="ECO:0000256" key="2">
    <source>
        <dbReference type="ARBA" id="ARBA00010488"/>
    </source>
</evidence>
<keyword evidence="7" id="KW-1133">Transmembrane helix</keyword>
<evidence type="ECO:0000313" key="8">
    <source>
        <dbReference type="EMBL" id="BBC61216.1"/>
    </source>
</evidence>
<dbReference type="Proteomes" id="UP000269226">
    <property type="component" value="Chromosome"/>
</dbReference>
<dbReference type="AlphaFoldDB" id="A0A2Z5Y318"/>
<dbReference type="InterPro" id="IPR043148">
    <property type="entry name" value="TagF_C"/>
</dbReference>
<protein>
    <submittedName>
        <fullName evidence="8">CDP-glycerol:poly(Glycerophosphate) glycerophosphotransferase</fullName>
        <ecNumber evidence="8">2.7.8.12</ecNumber>
    </submittedName>
</protein>
<reference evidence="8 9" key="1">
    <citation type="submission" date="2018-01" db="EMBL/GenBank/DDBJ databases">
        <title>Whole genome sequence of Melissococcus plutonius DAT561.</title>
        <authorList>
            <person name="Okumura K."/>
            <person name="Takamatsu D."/>
            <person name="Okura M."/>
        </authorList>
    </citation>
    <scope>NUCLEOTIDE SEQUENCE [LARGE SCALE GENOMIC DNA]</scope>
    <source>
        <strain evidence="8 9">DAT561</strain>
    </source>
</reference>
<organism evidence="8 9">
    <name type="scientific">Melissococcus plutonius</name>
    <dbReference type="NCBI Taxonomy" id="33970"/>
    <lineage>
        <taxon>Bacteria</taxon>
        <taxon>Bacillati</taxon>
        <taxon>Bacillota</taxon>
        <taxon>Bacilli</taxon>
        <taxon>Lactobacillales</taxon>
        <taxon>Enterococcaceae</taxon>
        <taxon>Melissococcus</taxon>
    </lineage>
</organism>
<sequence>MFNLINKFFQNYRNIIDRICAYSIFYVLYPILFFIPIKRNKVVVSNFWGRSYGDNPKYICNYLLSTNWDIDIVWLCNKDIINLNKNDFPKGIRLVKNRSFQALLELHTAKIWIDDCRKSFYPKKRKQQFYLQTWHAGFGLKRIEHDTEQNLTPRYIKMAKKDSKMCDLLIFEHSKLFKNIGKTFWYDGEIFRDGIPKNDIIVKPTTDIIEKVHNFYNIAKDKKIILYAPTFRVDYDLKINPLFLERIIETANLYFHEKYVLILRLHPNDKYLKDKILNSINNSDILDGSVYNDMQELLSTCNMLITDYSSTIGEMLVANKKCFIYAYDYEEYMEDQGLVMELTELPFPVTKTENELLESIKNFNSIQYENRLSNFKKKWDIYESGQASKELGDRLLQEMQQYKEN</sequence>
<dbReference type="InterPro" id="IPR051612">
    <property type="entry name" value="Teichoic_Acid_Biosynth"/>
</dbReference>
<evidence type="ECO:0000256" key="6">
    <source>
        <dbReference type="ARBA" id="ARBA00023136"/>
    </source>
</evidence>
<name>A0A2Z5Y318_9ENTE</name>
<dbReference type="RefSeq" id="WP_050982277.1">
    <property type="nucleotide sequence ID" value="NZ_AP018492.1"/>
</dbReference>
<keyword evidence="3" id="KW-1003">Cell membrane</keyword>
<dbReference type="PANTHER" id="PTHR37316:SF3">
    <property type="entry name" value="TEICHOIC ACID GLYCEROL-PHOSPHATE TRANSFERASE"/>
    <property type="match status" value="1"/>
</dbReference>
<evidence type="ECO:0000313" key="9">
    <source>
        <dbReference type="Proteomes" id="UP000269226"/>
    </source>
</evidence>
<keyword evidence="7" id="KW-0812">Transmembrane</keyword>
<keyword evidence="4 8" id="KW-0808">Transferase</keyword>
<dbReference type="SUPFAM" id="SSF53756">
    <property type="entry name" value="UDP-Glycosyltransferase/glycogen phosphorylase"/>
    <property type="match status" value="1"/>
</dbReference>
<dbReference type="InterPro" id="IPR007554">
    <property type="entry name" value="Glycerophosphate_synth"/>
</dbReference>
<dbReference type="PANTHER" id="PTHR37316">
    <property type="entry name" value="TEICHOIC ACID GLYCEROL-PHOSPHATE PRIMASE"/>
    <property type="match status" value="1"/>
</dbReference>
<dbReference type="InterPro" id="IPR043149">
    <property type="entry name" value="TagF_N"/>
</dbReference>
<comment type="similarity">
    <text evidence="2">Belongs to the CDP-glycerol glycerophosphotransferase family.</text>
</comment>
<dbReference type="Gene3D" id="3.40.50.11820">
    <property type="match status" value="1"/>
</dbReference>
<dbReference type="Gene3D" id="3.40.50.12580">
    <property type="match status" value="1"/>
</dbReference>
<dbReference type="GO" id="GO:0005886">
    <property type="term" value="C:plasma membrane"/>
    <property type="evidence" value="ECO:0007669"/>
    <property type="project" value="UniProtKB-SubCell"/>
</dbReference>
<keyword evidence="5" id="KW-0777">Teichoic acid biosynthesis</keyword>
<evidence type="ECO:0000256" key="4">
    <source>
        <dbReference type="ARBA" id="ARBA00022679"/>
    </source>
</evidence>
<accession>A0A2Z5Y318</accession>
<evidence type="ECO:0000256" key="5">
    <source>
        <dbReference type="ARBA" id="ARBA00022944"/>
    </source>
</evidence>
<feature type="transmembrane region" description="Helical" evidence="7">
    <location>
        <begin position="20"/>
        <end position="37"/>
    </location>
</feature>
<dbReference type="EC" id="2.7.8.12" evidence="8"/>
<evidence type="ECO:0000256" key="1">
    <source>
        <dbReference type="ARBA" id="ARBA00004202"/>
    </source>
</evidence>
<evidence type="ECO:0000256" key="3">
    <source>
        <dbReference type="ARBA" id="ARBA00022475"/>
    </source>
</evidence>
<dbReference type="GO" id="GO:0047355">
    <property type="term" value="F:CDP-glycerol glycerophosphotransferase activity"/>
    <property type="evidence" value="ECO:0007669"/>
    <property type="project" value="UniProtKB-EC"/>
</dbReference>
<proteinExistence type="inferred from homology"/>
<dbReference type="GO" id="GO:0019350">
    <property type="term" value="P:teichoic acid biosynthetic process"/>
    <property type="evidence" value="ECO:0007669"/>
    <property type="project" value="UniProtKB-KW"/>
</dbReference>
<keyword evidence="6 7" id="KW-0472">Membrane</keyword>
<gene>
    <name evidence="8" type="ORF">DAT561_1108</name>
</gene>
<evidence type="ECO:0000256" key="7">
    <source>
        <dbReference type="SAM" id="Phobius"/>
    </source>
</evidence>